<evidence type="ECO:0000313" key="1">
    <source>
        <dbReference type="EMBL" id="MDQ0162868.1"/>
    </source>
</evidence>
<organism evidence="1 2">
    <name type="scientific">Aeribacillus alveayuensis</name>
    <dbReference type="NCBI Taxonomy" id="279215"/>
    <lineage>
        <taxon>Bacteria</taxon>
        <taxon>Bacillati</taxon>
        <taxon>Bacillota</taxon>
        <taxon>Bacilli</taxon>
        <taxon>Bacillales</taxon>
        <taxon>Bacillaceae</taxon>
        <taxon>Aeribacillus</taxon>
    </lineage>
</organism>
<comment type="caution">
    <text evidence="1">The sequence shown here is derived from an EMBL/GenBank/DDBJ whole genome shotgun (WGS) entry which is preliminary data.</text>
</comment>
<reference evidence="1 2" key="1">
    <citation type="submission" date="2023-07" db="EMBL/GenBank/DDBJ databases">
        <title>Genomic Encyclopedia of Type Strains, Phase IV (KMG-IV): sequencing the most valuable type-strain genomes for metagenomic binning, comparative biology and taxonomic classification.</title>
        <authorList>
            <person name="Goeker M."/>
        </authorList>
    </citation>
    <scope>NUCLEOTIDE SEQUENCE [LARGE SCALE GENOMIC DNA]</scope>
    <source>
        <strain evidence="1 2">DSM 19092</strain>
    </source>
</reference>
<dbReference type="Proteomes" id="UP001225646">
    <property type="component" value="Unassembled WGS sequence"/>
</dbReference>
<gene>
    <name evidence="1" type="ORF">J2S06_001945</name>
</gene>
<accession>A0ABT9VPE8</accession>
<protein>
    <submittedName>
        <fullName evidence="1">Uncharacterized protein</fullName>
    </submittedName>
</protein>
<sequence>MVKAIRDNQIEQRSIEDSIIHEIAHIRREMATKEDIIHIHHRLDYQISRIARTEEELHFKDEGCGQKYDFLYRVYTSRYHSNGVRKSCQANQHLQS</sequence>
<proteinExistence type="predicted"/>
<evidence type="ECO:0000313" key="2">
    <source>
        <dbReference type="Proteomes" id="UP001225646"/>
    </source>
</evidence>
<name>A0ABT9VPE8_9BACI</name>
<keyword evidence="2" id="KW-1185">Reference proteome</keyword>
<dbReference type="EMBL" id="JAUSTR010000007">
    <property type="protein sequence ID" value="MDQ0162868.1"/>
    <property type="molecule type" value="Genomic_DNA"/>
</dbReference>